<dbReference type="InterPro" id="IPR052194">
    <property type="entry name" value="MESH1"/>
</dbReference>
<dbReference type="InterPro" id="IPR003607">
    <property type="entry name" value="HD/PDEase_dom"/>
</dbReference>
<keyword evidence="3" id="KW-1185">Reference proteome</keyword>
<evidence type="ECO:0000313" key="3">
    <source>
        <dbReference type="Proteomes" id="UP001356170"/>
    </source>
</evidence>
<protein>
    <submittedName>
        <fullName evidence="2">HD domain-containing protein</fullName>
    </submittedName>
</protein>
<dbReference type="PANTHER" id="PTHR46246">
    <property type="entry name" value="GUANOSINE-3',5'-BIS(DIPHOSPHATE) 3'-PYROPHOSPHOHYDROLASE MESH1"/>
    <property type="match status" value="1"/>
</dbReference>
<dbReference type="Proteomes" id="UP001356170">
    <property type="component" value="Unassembled WGS sequence"/>
</dbReference>
<sequence>MTQVTKRFSEAVEYARAAHDGQIRTGTNIPYLYHLLGVAGYVLEYGGTEDQAIAGLLHDVLEDCGEEHEAIIRERFGDTVAAIVSDCTDGTAAAKASHASPEAKRADWLHRKLTYLDHLKIAPEISLLVSGCDKLHNARSIVQDLESPSVGTKVFQRFTAKRDGTLQYYESLARIFTDRQIPMAAALGATVQRMHDLADVSERRTLELTD</sequence>
<feature type="domain" description="HD/PDEase" evidence="1">
    <location>
        <begin position="27"/>
        <end position="147"/>
    </location>
</feature>
<dbReference type="Pfam" id="PF13328">
    <property type="entry name" value="HD_4"/>
    <property type="match status" value="1"/>
</dbReference>
<dbReference type="PANTHER" id="PTHR46246:SF1">
    <property type="entry name" value="GUANOSINE-3',5'-BIS(DIPHOSPHATE) 3'-PYROPHOSPHOHYDROLASE MESH1"/>
    <property type="match status" value="1"/>
</dbReference>
<accession>A0ABU7V073</accession>
<dbReference type="SUPFAM" id="SSF109604">
    <property type="entry name" value="HD-domain/PDEase-like"/>
    <property type="match status" value="1"/>
</dbReference>
<dbReference type="EMBL" id="JAZHBO010000001">
    <property type="protein sequence ID" value="MEF2155212.1"/>
    <property type="molecule type" value="Genomic_DNA"/>
</dbReference>
<dbReference type="Gene3D" id="1.10.3210.10">
    <property type="entry name" value="Hypothetical protein af1432"/>
    <property type="match status" value="1"/>
</dbReference>
<dbReference type="SMART" id="SM00471">
    <property type="entry name" value="HDc"/>
    <property type="match status" value="1"/>
</dbReference>
<evidence type="ECO:0000259" key="1">
    <source>
        <dbReference type="SMART" id="SM00471"/>
    </source>
</evidence>
<name>A0ABU7V073_9GAMM</name>
<evidence type="ECO:0000313" key="2">
    <source>
        <dbReference type="EMBL" id="MEF2155212.1"/>
    </source>
</evidence>
<organism evidence="2 3">
    <name type="scientific">Aquilutibacter rugosus</name>
    <dbReference type="NCBI Taxonomy" id="3115820"/>
    <lineage>
        <taxon>Bacteria</taxon>
        <taxon>Pseudomonadati</taxon>
        <taxon>Pseudomonadota</taxon>
        <taxon>Gammaproteobacteria</taxon>
        <taxon>Lysobacterales</taxon>
        <taxon>Lysobacteraceae</taxon>
        <taxon>Aquilutibacter</taxon>
    </lineage>
</organism>
<reference evidence="2 3" key="1">
    <citation type="submission" date="2024-01" db="EMBL/GenBank/DDBJ databases">
        <title>Novel species of the genus Luteimonas isolated from rivers.</title>
        <authorList>
            <person name="Lu H."/>
        </authorList>
    </citation>
    <scope>NUCLEOTIDE SEQUENCE [LARGE SCALE GENOMIC DNA]</scope>
    <source>
        <strain evidence="2 3">FXH3W</strain>
    </source>
</reference>
<gene>
    <name evidence="2" type="ORF">V3390_03065</name>
</gene>
<dbReference type="RefSeq" id="WP_331703303.1">
    <property type="nucleotide sequence ID" value="NZ_JAZHBO010000001.1"/>
</dbReference>
<comment type="caution">
    <text evidence="2">The sequence shown here is derived from an EMBL/GenBank/DDBJ whole genome shotgun (WGS) entry which is preliminary data.</text>
</comment>
<proteinExistence type="predicted"/>